<dbReference type="KEGG" id="mgm:Mmc1_0197"/>
<dbReference type="SUPFAM" id="SSF50939">
    <property type="entry name" value="Sialidases"/>
    <property type="match status" value="1"/>
</dbReference>
<gene>
    <name evidence="2" type="ordered locus">Mmc1_0197</name>
</gene>
<accession>A0L431</accession>
<keyword evidence="3" id="KW-1185">Reference proteome</keyword>
<reference evidence="2 3" key="2">
    <citation type="journal article" date="2012" name="Int. J. Syst. Evol. Microbiol.">
        <title>Magnetococcus marinus gen. nov., sp. nov., a marine, magnetotactic bacterium that represents a novel lineage (Magnetococcaceae fam. nov.; Magnetococcales ord. nov.) at the base of the Alphaproteobacteria.</title>
        <authorList>
            <person name="Bazylinski D.A."/>
            <person name="Williams T.J."/>
            <person name="Lefevre C.T."/>
            <person name="Berg R.J."/>
            <person name="Zhang C.L."/>
            <person name="Bowser S.S."/>
            <person name="Dean A.J."/>
            <person name="Beveridge T.J."/>
        </authorList>
    </citation>
    <scope>NUCLEOTIDE SEQUENCE [LARGE SCALE GENOMIC DNA]</scope>
    <source>
        <strain evidence="3">ATCC BAA-1437 / JCM 17883 / MC-1</strain>
    </source>
</reference>
<keyword evidence="1" id="KW-0812">Transmembrane</keyword>
<dbReference type="STRING" id="156889.Mmc1_0197"/>
<evidence type="ECO:0000313" key="2">
    <source>
        <dbReference type="EMBL" id="ABK42724.1"/>
    </source>
</evidence>
<name>A0L431_MAGMM</name>
<dbReference type="Proteomes" id="UP000002586">
    <property type="component" value="Chromosome"/>
</dbReference>
<keyword evidence="1" id="KW-1133">Transmembrane helix</keyword>
<evidence type="ECO:0008006" key="4">
    <source>
        <dbReference type="Google" id="ProtNLM"/>
    </source>
</evidence>
<feature type="transmembrane region" description="Helical" evidence="1">
    <location>
        <begin position="25"/>
        <end position="44"/>
    </location>
</feature>
<sequence length="408" mass="45495">MCDYPSIHTEPACFGAERFSMLRVVLRYTLLLLVMVVALLLYMAQSPFPDGVLRVALDAPMDNYSRPMTSLWQKNRYFAWRSSQGMLFIGQRQQDGQFEATQLGDTLPHQRQPILHVVQSGPHAGIVVVAYHDAQGHLLVQQTRRPADTRAWNPPQLVVDEEVTHINLLENPAGELLLVYQQPLGEQNQIFIRFSHDGGRQWGSATLLAHHSGTQKDQLLVAGTPLASGYQISLFMLQPQAAAQSLHLLQGVIPTGSRSWQPIENKPLTKILATQPNTHYTLQDLRVNGAWLRLLWRDDTLGVGHWLGWHQGEVHLHNLGAVAAAPCGMTLPQNPLEVTLLRKAQVQQISLQDNTMQVVHVAPAQLGKGCHMYGIPDGEDLDLLLSHQAAPNRPSALLGLSWRRLEQP</sequence>
<dbReference type="AlphaFoldDB" id="A0L431"/>
<protein>
    <recommendedName>
        <fullName evidence="4">Sialidase domain-containing protein</fullName>
    </recommendedName>
</protein>
<keyword evidence="1" id="KW-0472">Membrane</keyword>
<organism evidence="2 3">
    <name type="scientific">Magnetococcus marinus (strain ATCC BAA-1437 / JCM 17883 / MC-1)</name>
    <dbReference type="NCBI Taxonomy" id="156889"/>
    <lineage>
        <taxon>Bacteria</taxon>
        <taxon>Pseudomonadati</taxon>
        <taxon>Pseudomonadota</taxon>
        <taxon>Magnetococcia</taxon>
        <taxon>Magnetococcales</taxon>
        <taxon>Magnetococcaceae</taxon>
        <taxon>Magnetococcus</taxon>
    </lineage>
</organism>
<proteinExistence type="predicted"/>
<reference evidence="3" key="1">
    <citation type="journal article" date="2009" name="Appl. Environ. Microbiol.">
        <title>Complete genome sequence of the chemolithoautotrophic marine magnetotactic coccus strain MC-1.</title>
        <authorList>
            <person name="Schubbe S."/>
            <person name="Williams T.J."/>
            <person name="Xie G."/>
            <person name="Kiss H.E."/>
            <person name="Brettin T.S."/>
            <person name="Martinez D."/>
            <person name="Ross C.A."/>
            <person name="Schuler D."/>
            <person name="Cox B.L."/>
            <person name="Nealson K.H."/>
            <person name="Bazylinski D.A."/>
        </authorList>
    </citation>
    <scope>NUCLEOTIDE SEQUENCE [LARGE SCALE GENOMIC DNA]</scope>
    <source>
        <strain evidence="3">ATCC BAA-1437 / JCM 17883 / MC-1</strain>
    </source>
</reference>
<evidence type="ECO:0000256" key="1">
    <source>
        <dbReference type="SAM" id="Phobius"/>
    </source>
</evidence>
<dbReference type="EMBL" id="CP000471">
    <property type="protein sequence ID" value="ABK42724.1"/>
    <property type="molecule type" value="Genomic_DNA"/>
</dbReference>
<dbReference type="InterPro" id="IPR036278">
    <property type="entry name" value="Sialidase_sf"/>
</dbReference>
<evidence type="ECO:0000313" key="3">
    <source>
        <dbReference type="Proteomes" id="UP000002586"/>
    </source>
</evidence>
<dbReference type="HOGENOM" id="CLU_674059_0_0_5"/>